<sequence>MKKGIFAFCIMFAFFVTSSGAFAEESADIQMYPSCIHCGMDRKMFAHSRIFIEFDDGTTLGTCSVHCAAIDLAEKIDKTPQSIQVGDYNTRKLIDAETAFWVIGGNKPGVMTRNAKWAFATKEDALKFIEENGGVPASFDDVMKATYEDMYSDTKMIREKRRMRKMQMEQKKQ</sequence>
<feature type="chain" id="PRO_5040742458" evidence="1">
    <location>
        <begin position="24"/>
        <end position="173"/>
    </location>
</feature>
<organism evidence="2 3">
    <name type="scientific">Desulforhabdus amnigena</name>
    <dbReference type="NCBI Taxonomy" id="40218"/>
    <lineage>
        <taxon>Bacteria</taxon>
        <taxon>Pseudomonadati</taxon>
        <taxon>Thermodesulfobacteriota</taxon>
        <taxon>Syntrophobacteria</taxon>
        <taxon>Syntrophobacterales</taxon>
        <taxon>Syntrophobacteraceae</taxon>
        <taxon>Desulforhabdus</taxon>
    </lineage>
</organism>
<dbReference type="PANTHER" id="PTHR41247:SF1">
    <property type="entry name" value="HTH-TYPE TRANSCRIPTIONAL REPRESSOR YCNK"/>
    <property type="match status" value="1"/>
</dbReference>
<dbReference type="Gene3D" id="3.30.70.2050">
    <property type="match status" value="1"/>
</dbReference>
<proteinExistence type="predicted"/>
<evidence type="ECO:0000313" key="3">
    <source>
        <dbReference type="Proteomes" id="UP001144372"/>
    </source>
</evidence>
<gene>
    <name evidence="2" type="ORF">DAMNIGENAA_12310</name>
</gene>
<accession>A0A9W6FS87</accession>
<dbReference type="SUPFAM" id="SSF160387">
    <property type="entry name" value="NosL/MerB-like"/>
    <property type="match status" value="1"/>
</dbReference>
<protein>
    <submittedName>
        <fullName evidence="2">NosL family protein</fullName>
    </submittedName>
</protein>
<dbReference type="Pfam" id="PF05573">
    <property type="entry name" value="NosL"/>
    <property type="match status" value="1"/>
</dbReference>
<dbReference type="EMBL" id="BSDR01000001">
    <property type="protein sequence ID" value="GLI33798.1"/>
    <property type="molecule type" value="Genomic_DNA"/>
</dbReference>
<evidence type="ECO:0000313" key="2">
    <source>
        <dbReference type="EMBL" id="GLI33798.1"/>
    </source>
</evidence>
<reference evidence="2" key="1">
    <citation type="submission" date="2022-12" db="EMBL/GenBank/DDBJ databases">
        <title>Reference genome sequencing for broad-spectrum identification of bacterial and archaeal isolates by mass spectrometry.</title>
        <authorList>
            <person name="Sekiguchi Y."/>
            <person name="Tourlousse D.M."/>
        </authorList>
    </citation>
    <scope>NUCLEOTIDE SEQUENCE</scope>
    <source>
        <strain evidence="2">ASRB1</strain>
    </source>
</reference>
<dbReference type="AlphaFoldDB" id="A0A9W6FS87"/>
<dbReference type="PANTHER" id="PTHR41247">
    <property type="entry name" value="HTH-TYPE TRANSCRIPTIONAL REPRESSOR YCNK"/>
    <property type="match status" value="1"/>
</dbReference>
<keyword evidence="1" id="KW-0732">Signal</keyword>
<name>A0A9W6FS87_9BACT</name>
<dbReference type="RefSeq" id="WP_281792997.1">
    <property type="nucleotide sequence ID" value="NZ_BSDR01000001.1"/>
</dbReference>
<dbReference type="InterPro" id="IPR008719">
    <property type="entry name" value="N2O_reductase_NosL"/>
</dbReference>
<feature type="signal peptide" evidence="1">
    <location>
        <begin position="1"/>
        <end position="23"/>
    </location>
</feature>
<evidence type="ECO:0000256" key="1">
    <source>
        <dbReference type="SAM" id="SignalP"/>
    </source>
</evidence>
<keyword evidence="3" id="KW-1185">Reference proteome</keyword>
<comment type="caution">
    <text evidence="2">The sequence shown here is derived from an EMBL/GenBank/DDBJ whole genome shotgun (WGS) entry which is preliminary data.</text>
</comment>
<dbReference type="Proteomes" id="UP001144372">
    <property type="component" value="Unassembled WGS sequence"/>
</dbReference>